<dbReference type="PANTHER" id="PTHR42866">
    <property type="entry name" value="3-DEOXY-MANNO-OCTULOSONATE CYTIDYLYLTRANSFERASE"/>
    <property type="match status" value="1"/>
</dbReference>
<dbReference type="RefSeq" id="WP_014641720.1">
    <property type="nucleotide sequence ID" value="NC_017668.1"/>
</dbReference>
<proteinExistence type="predicted"/>
<dbReference type="eggNOG" id="COG1861">
    <property type="taxonomic scope" value="Bacteria"/>
</dbReference>
<evidence type="ECO:0000313" key="1">
    <source>
        <dbReference type="EMBL" id="CCG43813.1"/>
    </source>
</evidence>
<sequence>MKVLAIVQARMGSTRLPGKVLKQVNGKTLLEYQIERIKRAKNIDQLVISTSTAEIDDPIIALCKKMNVDTFRGSEKDVLGRFYETCSFYKGDVIVRLTADCPLIDPEVIDSGISFFLKNHPKFLYVSNTRKRSYPRGMDTEVFSYQLLQDAFMNANMPHDLEHVTPFMIKRIDSSAVGQIVYPRDESKHRWTVDTTEDFALIEKILSALYPSKPKFSMEDVLALLKRNQAWTQINEKVKQKEDEDN</sequence>
<dbReference type="GO" id="GO:0016779">
    <property type="term" value="F:nucleotidyltransferase activity"/>
    <property type="evidence" value="ECO:0007669"/>
    <property type="project" value="UniProtKB-KW"/>
</dbReference>
<dbReference type="AlphaFoldDB" id="I0JI45"/>
<gene>
    <name evidence="1" type="ordered locus">HBHAL_1441</name>
</gene>
<dbReference type="PATRIC" id="fig|866895.3.peg.443"/>
<organism evidence="1 2">
    <name type="scientific">Halobacillus halophilus (strain ATCC 35676 / DSM 2266 / JCM 20832 / KCTC 3685 / LMG 17431 / NBRC 102448 / NCIMB 2269)</name>
    <name type="common">Sporosarcina halophila</name>
    <dbReference type="NCBI Taxonomy" id="866895"/>
    <lineage>
        <taxon>Bacteria</taxon>
        <taxon>Bacillati</taxon>
        <taxon>Bacillota</taxon>
        <taxon>Bacilli</taxon>
        <taxon>Bacillales</taxon>
        <taxon>Bacillaceae</taxon>
        <taxon>Halobacillus</taxon>
    </lineage>
</organism>
<dbReference type="InterPro" id="IPR029044">
    <property type="entry name" value="Nucleotide-diphossugar_trans"/>
</dbReference>
<dbReference type="EMBL" id="HE717023">
    <property type="protein sequence ID" value="CCG43813.1"/>
    <property type="molecule type" value="Genomic_DNA"/>
</dbReference>
<dbReference type="Proteomes" id="UP000007397">
    <property type="component" value="Chromosome"/>
</dbReference>
<name>I0JI45_HALH3</name>
<dbReference type="KEGG" id="hhd:HBHAL_1441"/>
<accession>I0JI45</accession>
<keyword evidence="1" id="KW-0548">Nucleotidyltransferase</keyword>
<dbReference type="CDD" id="cd02518">
    <property type="entry name" value="GT2_SpsF"/>
    <property type="match status" value="1"/>
</dbReference>
<dbReference type="HOGENOM" id="CLU_072501_0_0_9"/>
<keyword evidence="1" id="KW-0808">Transferase</keyword>
<keyword evidence="2" id="KW-1185">Reference proteome</keyword>
<dbReference type="SUPFAM" id="SSF53448">
    <property type="entry name" value="Nucleotide-diphospho-sugar transferases"/>
    <property type="match status" value="1"/>
</dbReference>
<reference evidence="1 2" key="1">
    <citation type="journal article" date="2013" name="Environ. Microbiol.">
        <title>Chloride and organic osmolytes: a hybrid strategy to cope with elevated salinities by the moderately halophilic, chloride-dependent bacterium Halobacillus halophilus.</title>
        <authorList>
            <person name="Saum S.H."/>
            <person name="Pfeiffer F."/>
            <person name="Palm P."/>
            <person name="Rampp M."/>
            <person name="Schuster S.C."/>
            <person name="Muller V."/>
            <person name="Oesterhelt D."/>
        </authorList>
    </citation>
    <scope>NUCLEOTIDE SEQUENCE [LARGE SCALE GENOMIC DNA]</scope>
    <source>
        <strain evidence="2">ATCC 35676 / DSM 2266 / JCM 20832 / KCTC 3685 / LMG 17431 / NBRC 102448 / NCIMB 2269</strain>
    </source>
</reference>
<dbReference type="Pfam" id="PF02348">
    <property type="entry name" value="CTP_transf_3"/>
    <property type="match status" value="1"/>
</dbReference>
<protein>
    <submittedName>
        <fullName evidence="1">Acylneuraminate cytidylyltransferase</fullName>
    </submittedName>
</protein>
<evidence type="ECO:0000313" key="2">
    <source>
        <dbReference type="Proteomes" id="UP000007397"/>
    </source>
</evidence>
<dbReference type="STRING" id="866895.HBHAL_1441"/>
<dbReference type="GO" id="GO:0005829">
    <property type="term" value="C:cytosol"/>
    <property type="evidence" value="ECO:0007669"/>
    <property type="project" value="TreeGrafter"/>
</dbReference>
<dbReference type="PANTHER" id="PTHR42866:SF1">
    <property type="entry name" value="SPORE COAT POLYSACCHARIDE BIOSYNTHESIS PROTEIN SPSF"/>
    <property type="match status" value="1"/>
</dbReference>
<dbReference type="Gene3D" id="3.90.550.10">
    <property type="entry name" value="Spore Coat Polysaccharide Biosynthesis Protein SpsA, Chain A"/>
    <property type="match status" value="1"/>
</dbReference>
<dbReference type="InterPro" id="IPR003329">
    <property type="entry name" value="Cytidylyl_trans"/>
</dbReference>